<dbReference type="GO" id="GO:0006751">
    <property type="term" value="P:glutathione catabolic process"/>
    <property type="evidence" value="ECO:0007669"/>
    <property type="project" value="UniProtKB-UniRule"/>
</dbReference>
<feature type="binding site" evidence="7">
    <location>
        <begin position="576"/>
        <end position="578"/>
    </location>
    <ligand>
        <name>L-glutamate</name>
        <dbReference type="ChEBI" id="CHEBI:29985"/>
    </ligand>
</feature>
<evidence type="ECO:0000313" key="11">
    <source>
        <dbReference type="EMBL" id="KAJ1910649.1"/>
    </source>
</evidence>
<feature type="active site" description="Nucleophile" evidence="6">
    <location>
        <position position="558"/>
    </location>
</feature>
<dbReference type="SUPFAM" id="SSF56235">
    <property type="entry name" value="N-terminal nucleophile aminohydrolases (Ntn hydrolases)"/>
    <property type="match status" value="1"/>
</dbReference>
<evidence type="ECO:0000256" key="1">
    <source>
        <dbReference type="ARBA" id="ARBA00022670"/>
    </source>
</evidence>
<dbReference type="PANTHER" id="PTHR11686:SF9">
    <property type="entry name" value="RE13973P"/>
    <property type="match status" value="1"/>
</dbReference>
<keyword evidence="12" id="KW-1185">Reference proteome</keyword>
<feature type="binding site" evidence="7">
    <location>
        <position position="287"/>
    </location>
    <ligand>
        <name>L-glutamate</name>
        <dbReference type="ChEBI" id="CHEBI:29985"/>
    </ligand>
</feature>
<dbReference type="Pfam" id="PF01019">
    <property type="entry name" value="G_glu_transpept"/>
    <property type="match status" value="1"/>
</dbReference>
<dbReference type="InterPro" id="IPR043137">
    <property type="entry name" value="GGT_ssub_C"/>
</dbReference>
<dbReference type="InterPro" id="IPR043138">
    <property type="entry name" value="GGT_lsub"/>
</dbReference>
<gene>
    <name evidence="11" type="ORF">H4219_006157</name>
</gene>
<dbReference type="GO" id="GO:0103068">
    <property type="term" value="F:leukotriene C4 gamma-glutamyl transferase activity"/>
    <property type="evidence" value="ECO:0007669"/>
    <property type="project" value="UniProtKB-EC"/>
</dbReference>
<evidence type="ECO:0000256" key="6">
    <source>
        <dbReference type="PIRSR" id="PIRSR600101-1"/>
    </source>
</evidence>
<feature type="compositionally biased region" description="Basic and acidic residues" evidence="9">
    <location>
        <begin position="1"/>
        <end position="10"/>
    </location>
</feature>
<dbReference type="Gene3D" id="1.10.246.130">
    <property type="match status" value="1"/>
</dbReference>
<dbReference type="Gene3D" id="3.60.20.40">
    <property type="match status" value="1"/>
</dbReference>
<dbReference type="EC" id="3.4.19.13" evidence="8"/>
<feature type="compositionally biased region" description="Polar residues" evidence="9">
    <location>
        <begin position="11"/>
        <end position="34"/>
    </location>
</feature>
<proteinExistence type="predicted"/>
<name>A0A9W7ZU83_9FUNG</name>
<keyword evidence="5 8" id="KW-0012">Acyltransferase</keyword>
<protein>
    <recommendedName>
        <fullName evidence="8">Glutathione hydrolase</fullName>
        <ecNumber evidence="8">2.3.2.2</ecNumber>
        <ecNumber evidence="8">3.4.19.13</ecNumber>
    </recommendedName>
    <alternativeName>
        <fullName evidence="8">Gamma-glutamyltransferase</fullName>
    </alternativeName>
    <alternativeName>
        <fullName evidence="8">Gamma-glutamyltranspeptidase</fullName>
    </alternativeName>
</protein>
<keyword evidence="10" id="KW-0812">Transmembrane</keyword>
<feature type="compositionally biased region" description="Basic and acidic residues" evidence="9">
    <location>
        <begin position="45"/>
        <end position="55"/>
    </location>
</feature>
<comment type="function">
    <text evidence="8">Cleaves the gamma-glutamyl peptide bond of glutathione and glutathione conjugates.</text>
</comment>
<evidence type="ECO:0000256" key="5">
    <source>
        <dbReference type="ARBA" id="ARBA00023315"/>
    </source>
</evidence>
<keyword evidence="4" id="KW-0325">Glycoprotein</keyword>
<evidence type="ECO:0000256" key="4">
    <source>
        <dbReference type="ARBA" id="ARBA00023180"/>
    </source>
</evidence>
<evidence type="ECO:0000256" key="8">
    <source>
        <dbReference type="RuleBase" id="RU368068"/>
    </source>
</evidence>
<keyword evidence="3 8" id="KW-0378">Hydrolase</keyword>
<evidence type="ECO:0000313" key="12">
    <source>
        <dbReference type="Proteomes" id="UP001150538"/>
    </source>
</evidence>
<feature type="compositionally biased region" description="Basic and acidic residues" evidence="9">
    <location>
        <begin position="100"/>
        <end position="113"/>
    </location>
</feature>
<dbReference type="PANTHER" id="PTHR11686">
    <property type="entry name" value="GAMMA GLUTAMYL TRANSPEPTIDASE"/>
    <property type="match status" value="1"/>
</dbReference>
<organism evidence="11 12">
    <name type="scientific">Mycoemilia scoparia</name>
    <dbReference type="NCBI Taxonomy" id="417184"/>
    <lineage>
        <taxon>Eukaryota</taxon>
        <taxon>Fungi</taxon>
        <taxon>Fungi incertae sedis</taxon>
        <taxon>Zoopagomycota</taxon>
        <taxon>Kickxellomycotina</taxon>
        <taxon>Kickxellomycetes</taxon>
        <taxon>Kickxellales</taxon>
        <taxon>Kickxellaceae</taxon>
        <taxon>Mycoemilia</taxon>
    </lineage>
</organism>
<dbReference type="EMBL" id="JANBPU010000547">
    <property type="protein sequence ID" value="KAJ1910649.1"/>
    <property type="molecule type" value="Genomic_DNA"/>
</dbReference>
<dbReference type="GO" id="GO:0005886">
    <property type="term" value="C:plasma membrane"/>
    <property type="evidence" value="ECO:0007669"/>
    <property type="project" value="TreeGrafter"/>
</dbReference>
<comment type="catalytic activity">
    <reaction evidence="8">
        <text>glutathione + H2O = L-cysteinylglycine + L-glutamate</text>
        <dbReference type="Rhea" id="RHEA:28807"/>
        <dbReference type="ChEBI" id="CHEBI:15377"/>
        <dbReference type="ChEBI" id="CHEBI:29985"/>
        <dbReference type="ChEBI" id="CHEBI:57925"/>
        <dbReference type="ChEBI" id="CHEBI:61694"/>
        <dbReference type="EC" id="3.4.19.13"/>
    </reaction>
</comment>
<evidence type="ECO:0000256" key="9">
    <source>
        <dbReference type="SAM" id="MobiDB-lite"/>
    </source>
</evidence>
<feature type="region of interest" description="Disordered" evidence="9">
    <location>
        <begin position="1"/>
        <end position="122"/>
    </location>
</feature>
<reference evidence="11" key="1">
    <citation type="submission" date="2022-07" db="EMBL/GenBank/DDBJ databases">
        <title>Phylogenomic reconstructions and comparative analyses of Kickxellomycotina fungi.</title>
        <authorList>
            <person name="Reynolds N.K."/>
            <person name="Stajich J.E."/>
            <person name="Barry K."/>
            <person name="Grigoriev I.V."/>
            <person name="Crous P."/>
            <person name="Smith M.E."/>
        </authorList>
    </citation>
    <scope>NUCLEOTIDE SEQUENCE</scope>
    <source>
        <strain evidence="11">NBRC 100468</strain>
    </source>
</reference>
<sequence>MAKSDNRQDGKSISNKSTTPGVPDSDISQNNGSIDATILNPHSTIKKDINSHDHNNVATRDSSQSSPLSSLSSFKTLPSSSSPRNKGIGSKTDSIQTPSNKDKETSQLIEKDTPSTSTDNNSETSLLAKVPFYEHLKNPSYMSIIPITIIGIFGYLLATGFAVGLKNGIIPSTTPSLSTFSSEHGGFQDYKAEWQHQIKLKRQYLEPGTNGVKSTLVKAKHGAVAADDYRCSVIGRNILKDGGNAVDSAIGTALCIGVIQSFSAGIGGGGFMTIRLPDSTSHVIDFREEAPAAATTTMYYDNIALAQVGGLAVGVPGELAGLELAHRKFGKMEWKQIIQPSIELCRDGFTVSYILGAMIEKNKDWITTTAGFNETFVGPDGKTLVAGDTVKRPALAKSLEIIAEKGADAFYRGELTKSMVKVVKDNGGILTEQDFANYKAIVREPLTTTFFGKRIITPPPPTSGSILIMILNIIEGYNFKQLGPVPLSYHRMVEAFKWGYAQRTVLGDPAFLDDIQANVKKQTSKKLAAEIHKKISDNHTFPVEHYEADYDVLHDHGTSHLSVIDENEMAVALTTTVNLGFGSHLMDP</sequence>
<evidence type="ECO:0000256" key="2">
    <source>
        <dbReference type="ARBA" id="ARBA00022679"/>
    </source>
</evidence>
<accession>A0A9W7ZU83</accession>
<keyword evidence="10" id="KW-1133">Transmembrane helix</keyword>
<dbReference type="GO" id="GO:0006508">
    <property type="term" value="P:proteolysis"/>
    <property type="evidence" value="ECO:0007669"/>
    <property type="project" value="UniProtKB-KW"/>
</dbReference>
<dbReference type="GO" id="GO:0036374">
    <property type="term" value="F:glutathione hydrolase activity"/>
    <property type="evidence" value="ECO:0007669"/>
    <property type="project" value="UniProtKB-UniRule"/>
</dbReference>
<dbReference type="Proteomes" id="UP001150538">
    <property type="component" value="Unassembled WGS sequence"/>
</dbReference>
<dbReference type="OrthoDB" id="1081007at2759"/>
<dbReference type="FunFam" id="1.10.246.130:FF:000005">
    <property type="entry name" value="Gamma-glutamyltranspeptidase 1, putative"/>
    <property type="match status" value="1"/>
</dbReference>
<dbReference type="InterPro" id="IPR029055">
    <property type="entry name" value="Ntn_hydrolases_N"/>
</dbReference>
<dbReference type="PRINTS" id="PR01210">
    <property type="entry name" value="GGTRANSPTASE"/>
</dbReference>
<dbReference type="InterPro" id="IPR000101">
    <property type="entry name" value="GGT_peptidase"/>
</dbReference>
<comment type="pathway">
    <text evidence="8">Sulfur metabolism; glutathione metabolism.</text>
</comment>
<dbReference type="AlphaFoldDB" id="A0A9W7ZU83"/>
<evidence type="ECO:0000256" key="3">
    <source>
        <dbReference type="ARBA" id="ARBA00022801"/>
    </source>
</evidence>
<evidence type="ECO:0000256" key="7">
    <source>
        <dbReference type="PIRSR" id="PIRSR600101-2"/>
    </source>
</evidence>
<feature type="non-terminal residue" evidence="11">
    <location>
        <position position="588"/>
    </location>
</feature>
<evidence type="ECO:0000256" key="10">
    <source>
        <dbReference type="SAM" id="Phobius"/>
    </source>
</evidence>
<feature type="compositionally biased region" description="Low complexity" evidence="9">
    <location>
        <begin position="62"/>
        <end position="83"/>
    </location>
</feature>
<dbReference type="EC" id="2.3.2.2" evidence="8"/>
<keyword evidence="1" id="KW-0645">Protease</keyword>
<keyword evidence="2 8" id="KW-0808">Transferase</keyword>
<comment type="catalytic activity">
    <reaction evidence="8">
        <text>an S-substituted glutathione + H2O = an S-substituted L-cysteinylglycine + L-glutamate</text>
        <dbReference type="Rhea" id="RHEA:59468"/>
        <dbReference type="ChEBI" id="CHEBI:15377"/>
        <dbReference type="ChEBI" id="CHEBI:29985"/>
        <dbReference type="ChEBI" id="CHEBI:90779"/>
        <dbReference type="ChEBI" id="CHEBI:143103"/>
        <dbReference type="EC" id="3.4.19.13"/>
    </reaction>
</comment>
<comment type="caution">
    <text evidence="11">The sequence shown here is derived from an EMBL/GenBank/DDBJ whole genome shotgun (WGS) entry which is preliminary data.</text>
</comment>
<keyword evidence="10" id="KW-0472">Membrane</keyword>
<feature type="transmembrane region" description="Helical" evidence="10">
    <location>
        <begin position="144"/>
        <end position="165"/>
    </location>
</feature>
<comment type="catalytic activity">
    <reaction evidence="8">
        <text>an N-terminal (5-L-glutamyl)-[peptide] + an alpha-amino acid = 5-L-glutamyl amino acid + an N-terminal L-alpha-aminoacyl-[peptide]</text>
        <dbReference type="Rhea" id="RHEA:23904"/>
        <dbReference type="Rhea" id="RHEA-COMP:9780"/>
        <dbReference type="Rhea" id="RHEA-COMP:9795"/>
        <dbReference type="ChEBI" id="CHEBI:77644"/>
        <dbReference type="ChEBI" id="CHEBI:78597"/>
        <dbReference type="ChEBI" id="CHEBI:78599"/>
        <dbReference type="ChEBI" id="CHEBI:78608"/>
        <dbReference type="EC" id="2.3.2.2"/>
    </reaction>
</comment>